<evidence type="ECO:0000256" key="2">
    <source>
        <dbReference type="ARBA" id="ARBA00020110"/>
    </source>
</evidence>
<keyword evidence="3 4" id="KW-0975">Bacterial flagellum</keyword>
<organism evidence="8 9">
    <name type="scientific">Defluviitalea saccharophila</name>
    <dbReference type="NCBI Taxonomy" id="879970"/>
    <lineage>
        <taxon>Bacteria</taxon>
        <taxon>Bacillati</taxon>
        <taxon>Bacillota</taxon>
        <taxon>Clostridia</taxon>
        <taxon>Lachnospirales</taxon>
        <taxon>Defluviitaleaceae</taxon>
        <taxon>Defluviitalea</taxon>
    </lineage>
</organism>
<keyword evidence="8" id="KW-0966">Cell projection</keyword>
<dbReference type="Pfam" id="PF00700">
    <property type="entry name" value="Flagellin_C"/>
    <property type="match status" value="1"/>
</dbReference>
<dbReference type="PANTHER" id="PTHR42792:SF2">
    <property type="entry name" value="FLAGELLIN"/>
    <property type="match status" value="1"/>
</dbReference>
<feature type="coiled-coil region" evidence="5">
    <location>
        <begin position="188"/>
        <end position="229"/>
    </location>
</feature>
<evidence type="ECO:0000256" key="1">
    <source>
        <dbReference type="ARBA" id="ARBA00005709"/>
    </source>
</evidence>
<proteinExistence type="inferred from homology"/>
<name>A0ABZ2Y4G9_9FIRM</name>
<evidence type="ECO:0000259" key="6">
    <source>
        <dbReference type="Pfam" id="PF00669"/>
    </source>
</evidence>
<dbReference type="SUPFAM" id="SSF64518">
    <property type="entry name" value="Phase 1 flagellin"/>
    <property type="match status" value="1"/>
</dbReference>
<sequence>MIINTNMQAINAHRQLGVNANGQSKAIEKLSSGLRINRAGDDAAGLSISEKMRAQIRGLNQASRNAQDGISLIQTAEGALNETHAILQRMRELAVQAANDTNVGTDRSYIKAELDQLRAEITRIASTTEFNTQNLLNGTLSAKKFQIGANTNQMVSLSIGDMRSAAFNGLDSIAVNSADSATQAISTINSAINKVSQERSKLGALQNRLEHTIKNLDTAAENLQASESRIRDVDMAKEMMNFTKLNILNQAAQTMLAQANQNPQSVLQLLR</sequence>
<keyword evidence="5" id="KW-0175">Coiled coil</keyword>
<evidence type="ECO:0000259" key="7">
    <source>
        <dbReference type="Pfam" id="PF00700"/>
    </source>
</evidence>
<keyword evidence="9" id="KW-1185">Reference proteome</keyword>
<evidence type="ECO:0000256" key="5">
    <source>
        <dbReference type="SAM" id="Coils"/>
    </source>
</evidence>
<dbReference type="EMBL" id="CP121687">
    <property type="protein sequence ID" value="WZL68768.1"/>
    <property type="molecule type" value="Genomic_DNA"/>
</dbReference>
<evidence type="ECO:0000256" key="4">
    <source>
        <dbReference type="RuleBase" id="RU362073"/>
    </source>
</evidence>
<evidence type="ECO:0000313" key="8">
    <source>
        <dbReference type="EMBL" id="WZL68768.1"/>
    </source>
</evidence>
<dbReference type="Pfam" id="PF00669">
    <property type="entry name" value="Flagellin_N"/>
    <property type="match status" value="1"/>
</dbReference>
<evidence type="ECO:0000256" key="3">
    <source>
        <dbReference type="ARBA" id="ARBA00023143"/>
    </source>
</evidence>
<comment type="subcellular location">
    <subcellularLocation>
        <location evidence="4">Secreted</location>
    </subcellularLocation>
    <subcellularLocation>
        <location evidence="4">Bacterial flagellum</location>
    </subcellularLocation>
</comment>
<feature type="domain" description="Flagellin C-terminal" evidence="7">
    <location>
        <begin position="186"/>
        <end position="270"/>
    </location>
</feature>
<reference evidence="8 9" key="1">
    <citation type="submission" date="2023-03" db="EMBL/GenBank/DDBJ databases">
        <title>Novel Species.</title>
        <authorList>
            <person name="Ma S."/>
        </authorList>
    </citation>
    <scope>NUCLEOTIDE SEQUENCE [LARGE SCALE GENOMIC DNA]</scope>
    <source>
        <strain evidence="8 9">LIND6LT2</strain>
    </source>
</reference>
<dbReference type="InterPro" id="IPR001029">
    <property type="entry name" value="Flagellin_N"/>
</dbReference>
<dbReference type="InterPro" id="IPR001492">
    <property type="entry name" value="Flagellin"/>
</dbReference>
<keyword evidence="8" id="KW-0282">Flagellum</keyword>
<dbReference type="Gene3D" id="6.10.10.10">
    <property type="entry name" value="Flagellar export chaperone, C-terminal domain"/>
    <property type="match status" value="1"/>
</dbReference>
<gene>
    <name evidence="8" type="ORF">QBE51_07975</name>
</gene>
<dbReference type="InterPro" id="IPR046358">
    <property type="entry name" value="Flagellin_C"/>
</dbReference>
<dbReference type="PANTHER" id="PTHR42792">
    <property type="entry name" value="FLAGELLIN"/>
    <property type="match status" value="1"/>
</dbReference>
<dbReference type="InterPro" id="IPR042187">
    <property type="entry name" value="Flagellin_C_sub2"/>
</dbReference>
<keyword evidence="8" id="KW-0969">Cilium</keyword>
<comment type="similarity">
    <text evidence="1 4">Belongs to the bacterial flagellin family.</text>
</comment>
<dbReference type="Gene3D" id="1.20.1330.10">
    <property type="entry name" value="f41 fragment of flagellin, N-terminal domain"/>
    <property type="match status" value="1"/>
</dbReference>
<evidence type="ECO:0000313" key="9">
    <source>
        <dbReference type="Proteomes" id="UP001486565"/>
    </source>
</evidence>
<dbReference type="PRINTS" id="PR00207">
    <property type="entry name" value="FLAGELLIN"/>
</dbReference>
<comment type="function">
    <text evidence="4">Flagellin is the subunit protein which polymerizes to form the filaments of bacterial flagella.</text>
</comment>
<feature type="domain" description="Flagellin N-terminal" evidence="6">
    <location>
        <begin position="3"/>
        <end position="139"/>
    </location>
</feature>
<dbReference type="RefSeq" id="WP_341875773.1">
    <property type="nucleotide sequence ID" value="NZ_CP121687.1"/>
</dbReference>
<keyword evidence="4" id="KW-0964">Secreted</keyword>
<accession>A0ABZ2Y4G9</accession>
<dbReference type="Proteomes" id="UP001486565">
    <property type="component" value="Chromosome"/>
</dbReference>
<protein>
    <recommendedName>
        <fullName evidence="2 4">Flagellin</fullName>
    </recommendedName>
</protein>